<organism evidence="2 3">
    <name type="scientific">Scleromatobacter humisilvae</name>
    <dbReference type="NCBI Taxonomy" id="2897159"/>
    <lineage>
        <taxon>Bacteria</taxon>
        <taxon>Pseudomonadati</taxon>
        <taxon>Pseudomonadota</taxon>
        <taxon>Betaproteobacteria</taxon>
        <taxon>Burkholderiales</taxon>
        <taxon>Sphaerotilaceae</taxon>
        <taxon>Scleromatobacter</taxon>
    </lineage>
</organism>
<evidence type="ECO:0000256" key="1">
    <source>
        <dbReference type="SAM" id="SignalP"/>
    </source>
</evidence>
<dbReference type="RefSeq" id="WP_275680317.1">
    <property type="nucleotide sequence ID" value="NZ_JAJLJH010000001.1"/>
</dbReference>
<reference evidence="2" key="1">
    <citation type="submission" date="2021-11" db="EMBL/GenBank/DDBJ databases">
        <title>BS-T2-15 a new species belonging to the Comamonadaceae family isolated from the soil of a French oak forest.</title>
        <authorList>
            <person name="Mieszkin S."/>
            <person name="Alain K."/>
        </authorList>
    </citation>
    <scope>NUCLEOTIDE SEQUENCE</scope>
    <source>
        <strain evidence="2">BS-T2-15</strain>
    </source>
</reference>
<accession>A0A9X1YGK3</accession>
<sequence>MTTPFTLRATLLALCLAIAATASAARSSVPMRELGRQEIVTMDGQPLALDAMRKAILYGGLTRRWTAVGEQPGVLSLQASNGGHIVVVDVAYDAKSYEIRYKSSVEMGYDTVDGKPVIHPKYNQWVNDLSTAIRAAVRTGNGERY</sequence>
<dbReference type="AlphaFoldDB" id="A0A9X1YGK3"/>
<name>A0A9X1YGK3_9BURK</name>
<keyword evidence="1" id="KW-0732">Signal</keyword>
<feature type="chain" id="PRO_5040893787" description="Lipoprotein" evidence="1">
    <location>
        <begin position="25"/>
        <end position="145"/>
    </location>
</feature>
<keyword evidence="3" id="KW-1185">Reference proteome</keyword>
<gene>
    <name evidence="2" type="ORF">LPC04_01030</name>
</gene>
<feature type="signal peptide" evidence="1">
    <location>
        <begin position="1"/>
        <end position="24"/>
    </location>
</feature>
<protein>
    <recommendedName>
        <fullName evidence="4">Lipoprotein</fullName>
    </recommendedName>
</protein>
<evidence type="ECO:0000313" key="2">
    <source>
        <dbReference type="EMBL" id="MCK9684283.1"/>
    </source>
</evidence>
<evidence type="ECO:0008006" key="4">
    <source>
        <dbReference type="Google" id="ProtNLM"/>
    </source>
</evidence>
<proteinExistence type="predicted"/>
<evidence type="ECO:0000313" key="3">
    <source>
        <dbReference type="Proteomes" id="UP001139353"/>
    </source>
</evidence>
<comment type="caution">
    <text evidence="2">The sequence shown here is derived from an EMBL/GenBank/DDBJ whole genome shotgun (WGS) entry which is preliminary data.</text>
</comment>
<dbReference type="EMBL" id="JAJLJH010000001">
    <property type="protein sequence ID" value="MCK9684283.1"/>
    <property type="molecule type" value="Genomic_DNA"/>
</dbReference>
<dbReference type="Proteomes" id="UP001139353">
    <property type="component" value="Unassembled WGS sequence"/>
</dbReference>